<proteinExistence type="predicted"/>
<dbReference type="EMBL" id="BNJG01000003">
    <property type="protein sequence ID" value="GHO59004.1"/>
    <property type="molecule type" value="Genomic_DNA"/>
</dbReference>
<evidence type="ECO:0000313" key="2">
    <source>
        <dbReference type="EMBL" id="GHO59004.1"/>
    </source>
</evidence>
<keyword evidence="3" id="KW-1185">Reference proteome</keyword>
<feature type="transmembrane region" description="Helical" evidence="1">
    <location>
        <begin position="12"/>
        <end position="38"/>
    </location>
</feature>
<name>A0ABQ3V289_9CHLR</name>
<organism evidence="2 3">
    <name type="scientific">Ktedonobacter robiniae</name>
    <dbReference type="NCBI Taxonomy" id="2778365"/>
    <lineage>
        <taxon>Bacteria</taxon>
        <taxon>Bacillati</taxon>
        <taxon>Chloroflexota</taxon>
        <taxon>Ktedonobacteria</taxon>
        <taxon>Ktedonobacterales</taxon>
        <taxon>Ktedonobacteraceae</taxon>
        <taxon>Ktedonobacter</taxon>
    </lineage>
</organism>
<protein>
    <submittedName>
        <fullName evidence="2">Uncharacterized protein</fullName>
    </submittedName>
</protein>
<keyword evidence="1" id="KW-0472">Membrane</keyword>
<comment type="caution">
    <text evidence="2">The sequence shown here is derived from an EMBL/GenBank/DDBJ whole genome shotgun (WGS) entry which is preliminary data.</text>
</comment>
<gene>
    <name evidence="2" type="ORF">KSB_74790</name>
</gene>
<evidence type="ECO:0000313" key="3">
    <source>
        <dbReference type="Proteomes" id="UP000654345"/>
    </source>
</evidence>
<dbReference type="Proteomes" id="UP000654345">
    <property type="component" value="Unassembled WGS sequence"/>
</dbReference>
<keyword evidence="1" id="KW-0812">Transmembrane</keyword>
<sequence length="92" mass="11149">MQIDEKLGENGSWVILGFLISFPILIWLLAHFVIFYGANQERSQRLLQEQECCQRRHQQWEEFCYFHRCNAVYISGRFRGVPPEQMEQLYYD</sequence>
<evidence type="ECO:0000256" key="1">
    <source>
        <dbReference type="SAM" id="Phobius"/>
    </source>
</evidence>
<reference evidence="2 3" key="1">
    <citation type="journal article" date="2021" name="Int. J. Syst. Evol. Microbiol.">
        <title>Reticulibacter mediterranei gen. nov., sp. nov., within the new family Reticulibacteraceae fam. nov., and Ktedonospora formicarum gen. nov., sp. nov., Ktedonobacter robiniae sp. nov., Dictyobacter formicarum sp. nov. and Dictyobacter arantiisoli sp. nov., belonging to the class Ktedonobacteria.</title>
        <authorList>
            <person name="Yabe S."/>
            <person name="Zheng Y."/>
            <person name="Wang C.M."/>
            <person name="Sakai Y."/>
            <person name="Abe K."/>
            <person name="Yokota A."/>
            <person name="Donadio S."/>
            <person name="Cavaletti L."/>
            <person name="Monciardini P."/>
        </authorList>
    </citation>
    <scope>NUCLEOTIDE SEQUENCE [LARGE SCALE GENOMIC DNA]</scope>
    <source>
        <strain evidence="2 3">SOSP1-30</strain>
    </source>
</reference>
<keyword evidence="1" id="KW-1133">Transmembrane helix</keyword>
<accession>A0ABQ3V289</accession>